<dbReference type="RefSeq" id="XP_020050310.1">
    <property type="nucleotide sequence ID" value="XM_020194319.1"/>
</dbReference>
<dbReference type="GeneID" id="30967955"/>
<dbReference type="EMBL" id="KV454475">
    <property type="protein sequence ID" value="ODV64003.1"/>
    <property type="molecule type" value="Genomic_DNA"/>
</dbReference>
<dbReference type="AlphaFoldDB" id="A0A1D2VQV9"/>
<reference evidence="3" key="1">
    <citation type="submission" date="2016-05" db="EMBL/GenBank/DDBJ databases">
        <title>Comparative genomics of biotechnologically important yeasts.</title>
        <authorList>
            <consortium name="DOE Joint Genome Institute"/>
            <person name="Riley R."/>
            <person name="Haridas S."/>
            <person name="Wolfe K.H."/>
            <person name="Lopes M.R."/>
            <person name="Hittinger C.T."/>
            <person name="Goker M."/>
            <person name="Salamov A."/>
            <person name="Wisecaver J."/>
            <person name="Long T.M."/>
            <person name="Aerts A.L."/>
            <person name="Barry K."/>
            <person name="Choi C."/>
            <person name="Clum A."/>
            <person name="Coughlan A.Y."/>
            <person name="Deshpande S."/>
            <person name="Douglass A.P."/>
            <person name="Hanson S.J."/>
            <person name="Klenk H.-P."/>
            <person name="Labutti K."/>
            <person name="Lapidus A."/>
            <person name="Lindquist E."/>
            <person name="Lipzen A."/>
            <person name="Meier-Kolthoff J.P."/>
            <person name="Ohm R.A."/>
            <person name="Otillar R.P."/>
            <person name="Pangilinan J."/>
            <person name="Peng Y."/>
            <person name="Rokas A."/>
            <person name="Rosa C.A."/>
            <person name="Scheuner C."/>
            <person name="Sibirny A.A."/>
            <person name="Slot J.C."/>
            <person name="Stielow J.B."/>
            <person name="Sun H."/>
            <person name="Kurtzman C.P."/>
            <person name="Blackwell M."/>
            <person name="Grigoriev I.V."/>
            <person name="Jeffries T.W."/>
        </authorList>
    </citation>
    <scope>NUCLEOTIDE SEQUENCE [LARGE SCALE GENOMIC DNA]</scope>
    <source>
        <strain evidence="3">DSM 1968</strain>
    </source>
</reference>
<feature type="compositionally biased region" description="Basic and acidic residues" evidence="1">
    <location>
        <begin position="563"/>
        <end position="575"/>
    </location>
</feature>
<feature type="region of interest" description="Disordered" evidence="1">
    <location>
        <begin position="157"/>
        <end position="183"/>
    </location>
</feature>
<feature type="region of interest" description="Disordered" evidence="1">
    <location>
        <begin position="372"/>
        <end position="473"/>
    </location>
</feature>
<sequence>MVEKKASPQMVVESPILSGNTLFQTPNKPSHSLKRFGANTNNVSNLITSPITSTPLTIHRKSLPTRRRFQTEINDEILTDNDDEINNETESQDHRSSTIYLPSRQDSTIDNNETIVMNENDNHYNSNIHNYDHGHVHIQSNKPDRFIKNQIIDNIDNNNEHSNDSSHDFDIIKEDNNNENDSFQETRYSVSIPFSQEMNTSILSSTGDYTINANNILQQNEGYNDTTIFNASLSSGSNSLENNIDKIINCTTAWLKKKDNINEDKEKSKDDDDGFFNGNFSAIGNFTIVNSNETTILNNSRVNNNTIEINDSMSSIKLIEILNFYLIKCKSNIYLNNLTNKFLNLNSEDLNKKNEIENDLIKKEIEKLSFLNRESSSSKNKKNQNKNEDRDRDRDRDKDKDEDKKNGKEIEKGKETENSNEKGKQKEKQKIKQKLKQKEKEVDKEKEKKRKENIDENNSQNKSDHDNGNQNNHMKIIDNLNKKVLKYKIKYLNLKNIVINKDKEIVSLNNQLFSHQNLFGNNKISKPISKYPKSYRQSGNPPRGKFNILNATKTITPTQVQTPKEKREKKNRKENNNGNSNSNSNNDNENNSATDGVIVNDNKTDTNKKINQTNSKVDSNIVGTSVNKNNKNNKSNKSNKSNKNNKNSPNYSNFINKFPSNQFNNQTVLNNNFGSNNFLNNQIIKNSTRAKRRLVDISNPGKYKKPNIFNTTVTTATTNNSNNNNTSNTSNTSNTNNGNVTNSPNRTILMNTSTNTTIDCFSPNKSMRLRLNSHNSSSDNNNIAGGIQTRENSNTLDMLASQAVLTLSSTSENQSVRDGLSAQSAQNTNSGNPPRYHNFKSLLNSEESNGTCIIRSSRIININKNKYAKIKDINSTDTIDEEE</sequence>
<proteinExistence type="predicted"/>
<feature type="compositionally biased region" description="Polar residues" evidence="1">
    <location>
        <begin position="549"/>
        <end position="562"/>
    </location>
</feature>
<dbReference type="InParanoid" id="A0A1D2VQV9"/>
<dbReference type="Proteomes" id="UP000095038">
    <property type="component" value="Unassembled WGS sequence"/>
</dbReference>
<evidence type="ECO:0000256" key="1">
    <source>
        <dbReference type="SAM" id="MobiDB-lite"/>
    </source>
</evidence>
<feature type="compositionally biased region" description="Polar residues" evidence="1">
    <location>
        <begin position="615"/>
        <end position="626"/>
    </location>
</feature>
<feature type="compositionally biased region" description="Polar residues" evidence="1">
    <location>
        <begin position="810"/>
        <end position="832"/>
    </location>
</feature>
<feature type="region of interest" description="Disordered" evidence="1">
    <location>
        <begin position="521"/>
        <end position="652"/>
    </location>
</feature>
<feature type="region of interest" description="Disordered" evidence="1">
    <location>
        <begin position="810"/>
        <end position="835"/>
    </location>
</feature>
<keyword evidence="3" id="KW-1185">Reference proteome</keyword>
<feature type="compositionally biased region" description="Low complexity" evidence="1">
    <location>
        <begin position="576"/>
        <end position="592"/>
    </location>
</feature>
<evidence type="ECO:0000313" key="3">
    <source>
        <dbReference type="Proteomes" id="UP000095038"/>
    </source>
</evidence>
<feature type="compositionally biased region" description="Basic and acidic residues" evidence="1">
    <location>
        <begin position="385"/>
        <end position="454"/>
    </location>
</feature>
<feature type="compositionally biased region" description="Basic and acidic residues" evidence="1">
    <location>
        <begin position="158"/>
        <end position="176"/>
    </location>
</feature>
<feature type="compositionally biased region" description="Low complexity" evidence="1">
    <location>
        <begin position="523"/>
        <end position="535"/>
    </location>
</feature>
<accession>A0A1D2VQV9</accession>
<organism evidence="2 3">
    <name type="scientific">Ascoidea rubescens DSM 1968</name>
    <dbReference type="NCBI Taxonomy" id="1344418"/>
    <lineage>
        <taxon>Eukaryota</taxon>
        <taxon>Fungi</taxon>
        <taxon>Dikarya</taxon>
        <taxon>Ascomycota</taxon>
        <taxon>Saccharomycotina</taxon>
        <taxon>Saccharomycetes</taxon>
        <taxon>Ascoideaceae</taxon>
        <taxon>Ascoidea</taxon>
    </lineage>
</organism>
<feature type="region of interest" description="Disordered" evidence="1">
    <location>
        <begin position="715"/>
        <end position="745"/>
    </location>
</feature>
<evidence type="ECO:0000313" key="2">
    <source>
        <dbReference type="EMBL" id="ODV64003.1"/>
    </source>
</evidence>
<feature type="compositionally biased region" description="Low complexity" evidence="1">
    <location>
        <begin position="627"/>
        <end position="652"/>
    </location>
</feature>
<protein>
    <submittedName>
        <fullName evidence="2">Uncharacterized protein</fullName>
    </submittedName>
</protein>
<gene>
    <name evidence="2" type="ORF">ASCRUDRAFT_78960</name>
</gene>
<name>A0A1D2VQV9_9ASCO</name>